<dbReference type="AlphaFoldDB" id="A0A1F6CPB5"/>
<gene>
    <name evidence="1" type="ORF">A2763_02845</name>
</gene>
<evidence type="ECO:0000313" key="1">
    <source>
        <dbReference type="EMBL" id="OGG50947.1"/>
    </source>
</evidence>
<protein>
    <submittedName>
        <fullName evidence="1">Uncharacterized protein</fullName>
    </submittedName>
</protein>
<accession>A0A1F6CPB5</accession>
<proteinExistence type="predicted"/>
<sequence>MRYRTYLAWSLLALALVAWAAVGLFGWIIYADEEARIEQATNAQNESLERATTVRTHAIALDTAVQSTQLNSFLDVDVGAVASMIEEVGKAAGIAVKLGNAVPENVPMTSETLPIEAIGFTVEADGTFAALMHLAQLYEKLPLPSTVTRIDLEHAPGSGTQWHMNASIRVLTTSDVSS</sequence>
<comment type="caution">
    <text evidence="1">The sequence shown here is derived from an EMBL/GenBank/DDBJ whole genome shotgun (WGS) entry which is preliminary data.</text>
</comment>
<organism evidence="1 2">
    <name type="scientific">Candidatus Kaiserbacteria bacterium RIFCSPHIGHO2_01_FULL_54_36</name>
    <dbReference type="NCBI Taxonomy" id="1798482"/>
    <lineage>
        <taxon>Bacteria</taxon>
        <taxon>Candidatus Kaiseribacteriota</taxon>
    </lineage>
</organism>
<dbReference type="STRING" id="1798482.A2763_02845"/>
<name>A0A1F6CPB5_9BACT</name>
<dbReference type="EMBL" id="MFKV01000005">
    <property type="protein sequence ID" value="OGG50947.1"/>
    <property type="molecule type" value="Genomic_DNA"/>
</dbReference>
<reference evidence="1 2" key="1">
    <citation type="journal article" date="2016" name="Nat. Commun.">
        <title>Thousands of microbial genomes shed light on interconnected biogeochemical processes in an aquifer system.</title>
        <authorList>
            <person name="Anantharaman K."/>
            <person name="Brown C.T."/>
            <person name="Hug L.A."/>
            <person name="Sharon I."/>
            <person name="Castelle C.J."/>
            <person name="Probst A.J."/>
            <person name="Thomas B.C."/>
            <person name="Singh A."/>
            <person name="Wilkins M.J."/>
            <person name="Karaoz U."/>
            <person name="Brodie E.L."/>
            <person name="Williams K.H."/>
            <person name="Hubbard S.S."/>
            <person name="Banfield J.F."/>
        </authorList>
    </citation>
    <scope>NUCLEOTIDE SEQUENCE [LARGE SCALE GENOMIC DNA]</scope>
</reference>
<evidence type="ECO:0000313" key="2">
    <source>
        <dbReference type="Proteomes" id="UP000178370"/>
    </source>
</evidence>
<dbReference type="Proteomes" id="UP000178370">
    <property type="component" value="Unassembled WGS sequence"/>
</dbReference>